<dbReference type="EMBL" id="VSSQ01056356">
    <property type="protein sequence ID" value="MPN10206.1"/>
    <property type="molecule type" value="Genomic_DNA"/>
</dbReference>
<gene>
    <name evidence="1" type="ORF">SDC9_157501</name>
</gene>
<comment type="caution">
    <text evidence="1">The sequence shown here is derived from an EMBL/GenBank/DDBJ whole genome shotgun (WGS) entry which is preliminary data.</text>
</comment>
<organism evidence="1">
    <name type="scientific">bioreactor metagenome</name>
    <dbReference type="NCBI Taxonomy" id="1076179"/>
    <lineage>
        <taxon>unclassified sequences</taxon>
        <taxon>metagenomes</taxon>
        <taxon>ecological metagenomes</taxon>
    </lineage>
</organism>
<accession>A0A645F9B1</accession>
<sequence>MNKSAEPSNKIDTGLFCGFIHCLCNGNKVLRPAAFGCYGYGSYGNPAVDYRDPVKVLDFICSPYKVFCPGSYFLVDILVEDVNIWMAAVPEADPHSYCPYI</sequence>
<reference evidence="1" key="1">
    <citation type="submission" date="2019-08" db="EMBL/GenBank/DDBJ databases">
        <authorList>
            <person name="Kucharzyk K."/>
            <person name="Murdoch R.W."/>
            <person name="Higgins S."/>
            <person name="Loffler F."/>
        </authorList>
    </citation>
    <scope>NUCLEOTIDE SEQUENCE</scope>
</reference>
<proteinExistence type="predicted"/>
<name>A0A645F9B1_9ZZZZ</name>
<protein>
    <submittedName>
        <fullName evidence="1">Uncharacterized protein</fullName>
    </submittedName>
</protein>
<evidence type="ECO:0000313" key="1">
    <source>
        <dbReference type="EMBL" id="MPN10206.1"/>
    </source>
</evidence>
<dbReference type="AlphaFoldDB" id="A0A645F9B1"/>